<evidence type="ECO:0000313" key="4">
    <source>
        <dbReference type="Proteomes" id="UP000015101"/>
    </source>
</evidence>
<keyword evidence="1" id="KW-0472">Membrane</keyword>
<dbReference type="GeneID" id="20206492"/>
<keyword evidence="1" id="KW-1133">Transmembrane helix</keyword>
<evidence type="ECO:0000256" key="1">
    <source>
        <dbReference type="SAM" id="Phobius"/>
    </source>
</evidence>
<feature type="transmembrane region" description="Helical" evidence="1">
    <location>
        <begin position="150"/>
        <end position="169"/>
    </location>
</feature>
<reference evidence="2 4" key="2">
    <citation type="journal article" date="2013" name="Nature">
        <title>Insights into bilaterian evolution from three spiralian genomes.</title>
        <authorList>
            <person name="Simakov O."/>
            <person name="Marletaz F."/>
            <person name="Cho S.J."/>
            <person name="Edsinger-Gonzales E."/>
            <person name="Havlak P."/>
            <person name="Hellsten U."/>
            <person name="Kuo D.H."/>
            <person name="Larsson T."/>
            <person name="Lv J."/>
            <person name="Arendt D."/>
            <person name="Savage R."/>
            <person name="Osoegawa K."/>
            <person name="de Jong P."/>
            <person name="Grimwood J."/>
            <person name="Chapman J.A."/>
            <person name="Shapiro H."/>
            <person name="Aerts A."/>
            <person name="Otillar R.P."/>
            <person name="Terry A.Y."/>
            <person name="Boore J.L."/>
            <person name="Grigoriev I.V."/>
            <person name="Lindberg D.R."/>
            <person name="Seaver E.C."/>
            <person name="Weisblat D.A."/>
            <person name="Putnam N.H."/>
            <person name="Rokhsar D.S."/>
        </authorList>
    </citation>
    <scope>NUCLEOTIDE SEQUENCE</scope>
</reference>
<dbReference type="PANTHER" id="PTHR12242:SF45">
    <property type="entry name" value="MARVEL DOMAIN-CONTAINING PROTEIN"/>
    <property type="match status" value="1"/>
</dbReference>
<evidence type="ECO:0000313" key="2">
    <source>
        <dbReference type="EMBL" id="ESN97804.1"/>
    </source>
</evidence>
<feature type="transmembrane region" description="Helical" evidence="1">
    <location>
        <begin position="203"/>
        <end position="224"/>
    </location>
</feature>
<protein>
    <submittedName>
        <fullName evidence="2 3">Uncharacterized protein</fullName>
    </submittedName>
</protein>
<reference evidence="3" key="3">
    <citation type="submission" date="2015-06" db="UniProtKB">
        <authorList>
            <consortium name="EnsemblMetazoa"/>
        </authorList>
    </citation>
    <scope>IDENTIFICATION</scope>
</reference>
<dbReference type="InterPro" id="IPR049352">
    <property type="entry name" value="Rost"/>
</dbReference>
<feature type="transmembrane region" description="Helical" evidence="1">
    <location>
        <begin position="52"/>
        <end position="72"/>
    </location>
</feature>
<sequence>MTAPARINDIYKKQNGVSRFLKNEFKPVNFLFPIKKLELFNRCQWPIPAPIFVIYKGVFALYLLVTVILFLTNRGLNYFVYMTNISFTVLTIYFISSAIRVFFSDIIRSQVEKERTSEEIILHSSMPTADQVRRNLLKFSIWFEWLGRDIAYIMSPIVTTGYFGLVVNLEGSNGLSLIDIHAHILNVVIVVIDMSLSASPLKWYHLVWAMLYGTFYGVFSYIYYSLYGLVIYKGLTEKMELF</sequence>
<dbReference type="PANTHER" id="PTHR12242">
    <property type="entry name" value="OS02G0130600 PROTEIN-RELATED"/>
    <property type="match status" value="1"/>
</dbReference>
<feature type="transmembrane region" description="Helical" evidence="1">
    <location>
        <begin position="175"/>
        <end position="196"/>
    </location>
</feature>
<accession>T1FCE3</accession>
<dbReference type="RefSeq" id="XP_009024253.1">
    <property type="nucleotide sequence ID" value="XM_009026005.1"/>
</dbReference>
<proteinExistence type="predicted"/>
<dbReference type="CTD" id="20206492"/>
<dbReference type="EMBL" id="AMQM01006211">
    <property type="status" value="NOT_ANNOTATED_CDS"/>
    <property type="molecule type" value="Genomic_DNA"/>
</dbReference>
<dbReference type="EMBL" id="KB097304">
    <property type="protein sequence ID" value="ESN97804.1"/>
    <property type="molecule type" value="Genomic_DNA"/>
</dbReference>
<organism evidence="3 4">
    <name type="scientific">Helobdella robusta</name>
    <name type="common">Californian leech</name>
    <dbReference type="NCBI Taxonomy" id="6412"/>
    <lineage>
        <taxon>Eukaryota</taxon>
        <taxon>Metazoa</taxon>
        <taxon>Spiralia</taxon>
        <taxon>Lophotrochozoa</taxon>
        <taxon>Annelida</taxon>
        <taxon>Clitellata</taxon>
        <taxon>Hirudinea</taxon>
        <taxon>Rhynchobdellida</taxon>
        <taxon>Glossiphoniidae</taxon>
        <taxon>Helobdella</taxon>
    </lineage>
</organism>
<dbReference type="Pfam" id="PF21534">
    <property type="entry name" value="Rost"/>
    <property type="match status" value="1"/>
</dbReference>
<dbReference type="InParanoid" id="T1FCE3"/>
<dbReference type="Proteomes" id="UP000015101">
    <property type="component" value="Unassembled WGS sequence"/>
</dbReference>
<reference evidence="4" key="1">
    <citation type="submission" date="2012-12" db="EMBL/GenBank/DDBJ databases">
        <authorList>
            <person name="Hellsten U."/>
            <person name="Grimwood J."/>
            <person name="Chapman J.A."/>
            <person name="Shapiro H."/>
            <person name="Aerts A."/>
            <person name="Otillar R.P."/>
            <person name="Terry A.Y."/>
            <person name="Boore J.L."/>
            <person name="Simakov O."/>
            <person name="Marletaz F."/>
            <person name="Cho S.-J."/>
            <person name="Edsinger-Gonzales E."/>
            <person name="Havlak P."/>
            <person name="Kuo D.-H."/>
            <person name="Larsson T."/>
            <person name="Lv J."/>
            <person name="Arendt D."/>
            <person name="Savage R."/>
            <person name="Osoegawa K."/>
            <person name="de Jong P."/>
            <person name="Lindberg D.R."/>
            <person name="Seaver E.C."/>
            <person name="Weisblat D.A."/>
            <person name="Putnam N.H."/>
            <person name="Grigoriev I.V."/>
            <person name="Rokhsar D.S."/>
        </authorList>
    </citation>
    <scope>NUCLEOTIDE SEQUENCE</scope>
</reference>
<dbReference type="KEGG" id="hro:HELRODRAFT_177869"/>
<dbReference type="GO" id="GO:0016020">
    <property type="term" value="C:membrane"/>
    <property type="evidence" value="ECO:0000318"/>
    <property type="project" value="GO_Central"/>
</dbReference>
<keyword evidence="4" id="KW-1185">Reference proteome</keyword>
<dbReference type="HOGENOM" id="CLU_066320_2_0_1"/>
<dbReference type="EnsemblMetazoa" id="HelroT177869">
    <property type="protein sequence ID" value="HelroP177869"/>
    <property type="gene ID" value="HelroG177869"/>
</dbReference>
<keyword evidence="1" id="KW-0812">Transmembrane</keyword>
<dbReference type="OMA" id="SYFAPGH"/>
<evidence type="ECO:0000313" key="3">
    <source>
        <dbReference type="EnsemblMetazoa" id="HelroP177869"/>
    </source>
</evidence>
<dbReference type="AlphaFoldDB" id="T1FCE3"/>
<name>T1FCE3_HELRO</name>
<gene>
    <name evidence="3" type="primary">20206492</name>
    <name evidence="2" type="ORF">HELRODRAFT_177869</name>
</gene>
<dbReference type="OrthoDB" id="419711at2759"/>
<feature type="transmembrane region" description="Helical" evidence="1">
    <location>
        <begin position="78"/>
        <end position="103"/>
    </location>
</feature>